<feature type="domain" description="PB1" evidence="1">
    <location>
        <begin position="112"/>
        <end position="179"/>
    </location>
</feature>
<dbReference type="PROSITE" id="PS51745">
    <property type="entry name" value="PB1"/>
    <property type="match status" value="1"/>
</dbReference>
<name>A0ABQ5G8S0_9ASTR</name>
<dbReference type="Gene3D" id="3.10.20.90">
    <property type="entry name" value="Phosphatidylinositol 3-kinase Catalytic Subunit, Chain A, domain 1"/>
    <property type="match status" value="1"/>
</dbReference>
<dbReference type="PANTHER" id="PTHR32002">
    <property type="entry name" value="PROTEIN NLP8"/>
    <property type="match status" value="1"/>
</dbReference>
<evidence type="ECO:0000259" key="1">
    <source>
        <dbReference type="PROSITE" id="PS51745"/>
    </source>
</evidence>
<dbReference type="Pfam" id="PF00564">
    <property type="entry name" value="PB1"/>
    <property type="match status" value="1"/>
</dbReference>
<dbReference type="InterPro" id="IPR000270">
    <property type="entry name" value="PB1_dom"/>
</dbReference>
<sequence length="179" mass="19876">MPITLLTVLEVPQESGNIEHEPFVSVAVGTSHNVVPYLEKGMTQRKRKRSERVISFKEIDNFTGKPNDEVAAIINDNVSKLGHRSTHQQEQTNLPVGRAQPKTTITANMVENLTVKATYKVNTVKFPFILSDGMVKLVELIATRFQLSLGSFRLNYKDEDGDMILITCDSDLMGSGGLL</sequence>
<dbReference type="EMBL" id="BQNB010018164">
    <property type="protein sequence ID" value="GJT71397.1"/>
    <property type="molecule type" value="Genomic_DNA"/>
</dbReference>
<reference evidence="2" key="2">
    <citation type="submission" date="2022-01" db="EMBL/GenBank/DDBJ databases">
        <authorList>
            <person name="Yamashiro T."/>
            <person name="Shiraishi A."/>
            <person name="Satake H."/>
            <person name="Nakayama K."/>
        </authorList>
    </citation>
    <scope>NUCLEOTIDE SEQUENCE</scope>
</reference>
<dbReference type="InterPro" id="IPR045012">
    <property type="entry name" value="NLP"/>
</dbReference>
<proteinExistence type="predicted"/>
<protein>
    <submittedName>
        <fullName evidence="2">NIN-like protein</fullName>
    </submittedName>
</protein>
<organism evidence="2 3">
    <name type="scientific">Tanacetum coccineum</name>
    <dbReference type="NCBI Taxonomy" id="301880"/>
    <lineage>
        <taxon>Eukaryota</taxon>
        <taxon>Viridiplantae</taxon>
        <taxon>Streptophyta</taxon>
        <taxon>Embryophyta</taxon>
        <taxon>Tracheophyta</taxon>
        <taxon>Spermatophyta</taxon>
        <taxon>Magnoliopsida</taxon>
        <taxon>eudicotyledons</taxon>
        <taxon>Gunneridae</taxon>
        <taxon>Pentapetalae</taxon>
        <taxon>asterids</taxon>
        <taxon>campanulids</taxon>
        <taxon>Asterales</taxon>
        <taxon>Asteraceae</taxon>
        <taxon>Asteroideae</taxon>
        <taxon>Anthemideae</taxon>
        <taxon>Anthemidinae</taxon>
        <taxon>Tanacetum</taxon>
    </lineage>
</organism>
<dbReference type="PANTHER" id="PTHR32002:SF35">
    <property type="entry name" value="PROTEIN NLP6"/>
    <property type="match status" value="1"/>
</dbReference>
<comment type="caution">
    <text evidence="2">The sequence shown here is derived from an EMBL/GenBank/DDBJ whole genome shotgun (WGS) entry which is preliminary data.</text>
</comment>
<reference evidence="2" key="1">
    <citation type="journal article" date="2022" name="Int. J. Mol. Sci.">
        <title>Draft Genome of Tanacetum Coccineum: Genomic Comparison of Closely Related Tanacetum-Family Plants.</title>
        <authorList>
            <person name="Yamashiro T."/>
            <person name="Shiraishi A."/>
            <person name="Nakayama K."/>
            <person name="Satake H."/>
        </authorList>
    </citation>
    <scope>NUCLEOTIDE SEQUENCE</scope>
</reference>
<dbReference type="Proteomes" id="UP001151760">
    <property type="component" value="Unassembled WGS sequence"/>
</dbReference>
<dbReference type="CDD" id="cd05992">
    <property type="entry name" value="PB1"/>
    <property type="match status" value="1"/>
</dbReference>
<gene>
    <name evidence="2" type="ORF">Tco_1030683</name>
</gene>
<dbReference type="SUPFAM" id="SSF54277">
    <property type="entry name" value="CAD &amp; PB1 domains"/>
    <property type="match status" value="1"/>
</dbReference>
<evidence type="ECO:0000313" key="2">
    <source>
        <dbReference type="EMBL" id="GJT71397.1"/>
    </source>
</evidence>
<evidence type="ECO:0000313" key="3">
    <source>
        <dbReference type="Proteomes" id="UP001151760"/>
    </source>
</evidence>
<keyword evidence="3" id="KW-1185">Reference proteome</keyword>
<dbReference type="InterPro" id="IPR053793">
    <property type="entry name" value="PB1-like"/>
</dbReference>
<accession>A0ABQ5G8S0</accession>